<dbReference type="EMBL" id="FN667741">
    <property type="protein sequence ID" value="CBJ82837.1"/>
    <property type="molecule type" value="Genomic_DNA"/>
</dbReference>
<dbReference type="AlphaFoldDB" id="D3V5A8"/>
<name>D3V5A8_XENBS</name>
<dbReference type="STRING" id="406818.XBJ1_3719"/>
<proteinExistence type="predicted"/>
<organism evidence="1 2">
    <name type="scientific">Xenorhabdus bovienii (strain SS-2004)</name>
    <name type="common">Xenorhabdus nematophila subsp. bovienii</name>
    <dbReference type="NCBI Taxonomy" id="406818"/>
    <lineage>
        <taxon>Bacteria</taxon>
        <taxon>Pseudomonadati</taxon>
        <taxon>Pseudomonadota</taxon>
        <taxon>Gammaproteobacteria</taxon>
        <taxon>Enterobacterales</taxon>
        <taxon>Morganellaceae</taxon>
        <taxon>Xenorhabdus</taxon>
    </lineage>
</organism>
<dbReference type="HOGENOM" id="CLU_3223945_0_0_6"/>
<evidence type="ECO:0000313" key="1">
    <source>
        <dbReference type="EMBL" id="CBJ82837.1"/>
    </source>
</evidence>
<dbReference type="AntiFam" id="ANF00057">
    <property type="entry name" value="Translation of E. coli type CRISPR repeat"/>
</dbReference>
<dbReference type="Proteomes" id="UP000002045">
    <property type="component" value="Chromosome"/>
</dbReference>
<gene>
    <name evidence="1" type="ordered locus">XBJ1_3719</name>
</gene>
<evidence type="ECO:0000313" key="2">
    <source>
        <dbReference type="Proteomes" id="UP000002045"/>
    </source>
</evidence>
<reference evidence="1" key="1">
    <citation type="journal article" date="2011" name="PLoS ONE">
        <title>The entomopathogenic bacterial endosymbionts xenorhabdus and photorhabdus: convergent lifestyles from divergent genomes.</title>
        <authorList>
            <person name="Chaston J.M."/>
            <person name="Suen G."/>
            <person name="Tucker S.L."/>
            <person name="Andersen A.W."/>
            <person name="Bhasin A."/>
            <person name="Bode E."/>
            <person name="Bode H.B."/>
            <person name="Brachmann A.O."/>
            <person name="Cowles C.E."/>
            <person name="Cowles K.N."/>
            <person name="Darby C."/>
            <person name="de Leon L."/>
            <person name="Drace K."/>
            <person name="Du Z."/>
            <person name="Givaudan A."/>
            <person name="Herbert Tran E.E."/>
            <person name="Jewell K.A."/>
            <person name="Knack J.J."/>
            <person name="Krasomil-Osterfeld K.C."/>
            <person name="Kukor R."/>
            <person name="Lanois A."/>
            <person name="Latreille P."/>
            <person name="Leimgruber N.K."/>
            <person name="Lipke C.M."/>
            <person name="Liu R."/>
            <person name="Lu X."/>
            <person name="Martens E.C."/>
            <person name="Marri P.R."/>
            <person name="Medigue C."/>
            <person name="Menard M.L."/>
            <person name="Miller N.M."/>
            <person name="Morales-Soto N."/>
            <person name="Norton S."/>
            <person name="Ogier J.C."/>
            <person name="Orchard S.S."/>
            <person name="Park D."/>
            <person name="Park Y."/>
            <person name="Qurollo B.A."/>
            <person name="Sugar D.R."/>
            <person name="Richards G.R."/>
            <person name="Rouy Z."/>
            <person name="Slominski B."/>
            <person name="Slominski K."/>
            <person name="Snyder H."/>
            <person name="Tjaden B.C."/>
            <person name="van der Hoeven R."/>
            <person name="Welch R.D."/>
            <person name="Wheeler C."/>
            <person name="Xiang B."/>
            <person name="Barbazuk B."/>
            <person name="Gaudriault S."/>
            <person name="Goodner B."/>
            <person name="Slater S.C."/>
            <person name="Forst S."/>
            <person name="Goldman B.S."/>
            <person name="Goodrich-Blair H."/>
        </authorList>
    </citation>
    <scope>NUCLEOTIDE SEQUENCE [LARGE SCALE GENOMIC DNA]</scope>
    <source>
        <strain evidence="1">SS-2004</strain>
    </source>
</reference>
<dbReference type="KEGG" id="xbo:XBJ1_3719"/>
<protein>
    <submittedName>
        <fullName evidence="1">Uncharacterized protein</fullName>
    </submittedName>
</protein>
<accession>D3V5A8</accession>
<sequence length="44" mass="4951">MAGTTEVNTGAVYPRTYGEHYILPFNFFFPVGLSPYLRGTQTHV</sequence>